<reference evidence="5" key="1">
    <citation type="submission" date="2021-01" db="EMBL/GenBank/DDBJ databases">
        <authorList>
            <person name="Corre E."/>
            <person name="Pelletier E."/>
            <person name="Niang G."/>
            <person name="Scheremetjew M."/>
            <person name="Finn R."/>
            <person name="Kale V."/>
            <person name="Holt S."/>
            <person name="Cochrane G."/>
            <person name="Meng A."/>
            <person name="Brown T."/>
            <person name="Cohen L."/>
        </authorList>
    </citation>
    <scope>NUCLEOTIDE SEQUENCE</scope>
    <source>
        <strain evidence="5">MM31A-1</strain>
    </source>
</reference>
<dbReference type="PANTHER" id="PTHR43764">
    <property type="entry name" value="MOLYBDENUM COFACTOR BIOSYNTHESIS"/>
    <property type="match status" value="1"/>
</dbReference>
<comment type="pathway">
    <text evidence="1">Cofactor biosynthesis; molybdopterin biosynthesis.</text>
</comment>
<dbReference type="SUPFAM" id="SSF53218">
    <property type="entry name" value="Molybdenum cofactor biosynthesis proteins"/>
    <property type="match status" value="1"/>
</dbReference>
<proteinExistence type="predicted"/>
<keyword evidence="2" id="KW-0501">Molybdenum cofactor biosynthesis</keyword>
<protein>
    <recommendedName>
        <fullName evidence="4">MoaB/Mog domain-containing protein</fullName>
    </recommendedName>
</protein>
<evidence type="ECO:0000259" key="4">
    <source>
        <dbReference type="SMART" id="SM00852"/>
    </source>
</evidence>
<organism evidence="5">
    <name type="scientific">Chaetoceros debilis</name>
    <dbReference type="NCBI Taxonomy" id="122233"/>
    <lineage>
        <taxon>Eukaryota</taxon>
        <taxon>Sar</taxon>
        <taxon>Stramenopiles</taxon>
        <taxon>Ochrophyta</taxon>
        <taxon>Bacillariophyta</taxon>
        <taxon>Coscinodiscophyceae</taxon>
        <taxon>Chaetocerotophycidae</taxon>
        <taxon>Chaetocerotales</taxon>
        <taxon>Chaetocerotaceae</taxon>
        <taxon>Chaetoceros</taxon>
    </lineage>
</organism>
<feature type="compositionally biased region" description="Basic residues" evidence="3">
    <location>
        <begin position="341"/>
        <end position="351"/>
    </location>
</feature>
<accession>A0A7S3QIR4</accession>
<dbReference type="Gene3D" id="1.10.3340.10">
    <property type="entry name" value="SMc04008-like"/>
    <property type="match status" value="2"/>
</dbReference>
<dbReference type="InterPro" id="IPR023163">
    <property type="entry name" value="SMc04008-like_domain"/>
</dbReference>
<dbReference type="AlphaFoldDB" id="A0A7S3QIR4"/>
<dbReference type="Pfam" id="PF00994">
    <property type="entry name" value="MoCF_biosynth"/>
    <property type="match status" value="1"/>
</dbReference>
<evidence type="ECO:0000313" key="5">
    <source>
        <dbReference type="EMBL" id="CAE0478698.1"/>
    </source>
</evidence>
<sequence length="572" mass="63503">MADQGYYYLTHFAPEVRTHLEAGAFRAVVKHLGDRSAQVQNIDLMIIGGFCRNCLAKWLVKEARDLSAEMKSADENPKEVALLDAFGHSQAARDVYGCDFFRWKKKFPQKATFEQMQQYQESEAIHAVHKNDRQLKTGMTVAMTTEFEAKFKMRLEAGAFRSLLQHLSERSDAVQNIDLMTISGFCRNCLSKWLVVEARKLASTIRGVCQDSFTEEEEQLVRDLDAFGYEEGAEYVYGCDYNDWKKAHAKKASSKQISMYKLSSSIHAAHDKALLEKQDEAGLAKYSASIPEPQDQQRQYQHQQEESYGPVLLPPPPVKKETSNRPSKSILRVKDQSAPRTSKHSSKHSPKPKVPLSDVCCDDVDACNTPEAKNKSSEPMVGTRYRTPPPPKVNLSLRIGILTVSDRAARNEYENGDLSGPAVETALAESIGKVNSKRSETDETRAMIEYCVRAIVPDETDDIKTQLLDWSNVDDGNSCDLIFTTGGTGFSPRDVTPEATREVIEREASGLMSFATSLCANIQPLAALSRCTAGIRGETVIVNLPGNPAGVGQMLDILVPILMHAVKDVKGL</sequence>
<evidence type="ECO:0000256" key="1">
    <source>
        <dbReference type="ARBA" id="ARBA00005046"/>
    </source>
</evidence>
<gene>
    <name evidence="5" type="ORF">CDEB00056_LOCUS23551</name>
</gene>
<dbReference type="SMART" id="SM00852">
    <property type="entry name" value="MoCF_biosynth"/>
    <property type="match status" value="1"/>
</dbReference>
<name>A0A7S3QIR4_9STRA</name>
<dbReference type="InterPro" id="IPR001453">
    <property type="entry name" value="MoaB/Mog_dom"/>
</dbReference>
<evidence type="ECO:0000256" key="3">
    <source>
        <dbReference type="SAM" id="MobiDB-lite"/>
    </source>
</evidence>
<feature type="region of interest" description="Disordered" evidence="3">
    <location>
        <begin position="370"/>
        <end position="389"/>
    </location>
</feature>
<dbReference type="SUPFAM" id="SSF158757">
    <property type="entry name" value="SMc04008-like"/>
    <property type="match status" value="2"/>
</dbReference>
<dbReference type="GO" id="GO:0006777">
    <property type="term" value="P:Mo-molybdopterin cofactor biosynthetic process"/>
    <property type="evidence" value="ECO:0007669"/>
    <property type="project" value="UniProtKB-KW"/>
</dbReference>
<evidence type="ECO:0000256" key="2">
    <source>
        <dbReference type="ARBA" id="ARBA00023150"/>
    </source>
</evidence>
<dbReference type="InterPro" id="IPR051920">
    <property type="entry name" value="MPT_Adenylyltrnsfr/MoaC-Rel"/>
</dbReference>
<feature type="region of interest" description="Disordered" evidence="3">
    <location>
        <begin position="292"/>
        <end position="357"/>
    </location>
</feature>
<dbReference type="EMBL" id="HBIO01030745">
    <property type="protein sequence ID" value="CAE0478698.1"/>
    <property type="molecule type" value="Transcribed_RNA"/>
</dbReference>
<dbReference type="Gene3D" id="3.40.980.10">
    <property type="entry name" value="MoaB/Mog-like domain"/>
    <property type="match status" value="1"/>
</dbReference>
<feature type="domain" description="MoaB/Mog" evidence="4">
    <location>
        <begin position="400"/>
        <end position="565"/>
    </location>
</feature>
<dbReference type="Pfam" id="PF06844">
    <property type="entry name" value="DUF1244"/>
    <property type="match status" value="2"/>
</dbReference>
<dbReference type="PANTHER" id="PTHR43764:SF1">
    <property type="entry name" value="MOLYBDOPTERIN MOLYBDOTRANSFERASE"/>
    <property type="match status" value="1"/>
</dbReference>
<dbReference type="InterPro" id="IPR036425">
    <property type="entry name" value="MoaB/Mog-like_dom_sf"/>
</dbReference>
<dbReference type="InterPro" id="IPR036810">
    <property type="entry name" value="SMc04008-like_sf"/>
</dbReference>
<dbReference type="CDD" id="cd00886">
    <property type="entry name" value="MogA_MoaB"/>
    <property type="match status" value="1"/>
</dbReference>